<evidence type="ECO:0000313" key="1">
    <source>
        <dbReference type="EMBL" id="KRX02485.1"/>
    </source>
</evidence>
<gene>
    <name evidence="1" type="ORF">PPERSA_11825</name>
</gene>
<dbReference type="EMBL" id="LDAU01000154">
    <property type="protein sequence ID" value="KRX02485.1"/>
    <property type="molecule type" value="Genomic_DNA"/>
</dbReference>
<proteinExistence type="predicted"/>
<protein>
    <submittedName>
        <fullName evidence="1">Uncharacterized protein</fullName>
    </submittedName>
</protein>
<accession>A0A0V0QKD5</accession>
<dbReference type="Proteomes" id="UP000054937">
    <property type="component" value="Unassembled WGS sequence"/>
</dbReference>
<evidence type="ECO:0000313" key="2">
    <source>
        <dbReference type="Proteomes" id="UP000054937"/>
    </source>
</evidence>
<dbReference type="AlphaFoldDB" id="A0A0V0QKD5"/>
<sequence>MQQYTNQLIQQYLLKACFVLNLRFQKKKIENTQNLFDLILLITQAYYSQDLLLFQQVQANLNCTVVINKEKNMDYFRKQLEQFHPDNKLKIAQAQKFVRECEYKQCEQNIIIPTLVDEIEAKIEKENAKLQVWINFLNELRKSKKLIDQTKRLNIEEVLYFSEE</sequence>
<keyword evidence="2" id="KW-1185">Reference proteome</keyword>
<comment type="caution">
    <text evidence="1">The sequence shown here is derived from an EMBL/GenBank/DDBJ whole genome shotgun (WGS) entry which is preliminary data.</text>
</comment>
<dbReference type="InParanoid" id="A0A0V0QKD5"/>
<reference evidence="1 2" key="1">
    <citation type="journal article" date="2015" name="Sci. Rep.">
        <title>Genome of the facultative scuticociliatosis pathogen Pseudocohnilembus persalinus provides insight into its virulence through horizontal gene transfer.</title>
        <authorList>
            <person name="Xiong J."/>
            <person name="Wang G."/>
            <person name="Cheng J."/>
            <person name="Tian M."/>
            <person name="Pan X."/>
            <person name="Warren A."/>
            <person name="Jiang C."/>
            <person name="Yuan D."/>
            <person name="Miao W."/>
        </authorList>
    </citation>
    <scope>NUCLEOTIDE SEQUENCE [LARGE SCALE GENOMIC DNA]</scope>
    <source>
        <strain evidence="1">36N120E</strain>
    </source>
</reference>
<name>A0A0V0QKD5_PSEPJ</name>
<organism evidence="1 2">
    <name type="scientific">Pseudocohnilembus persalinus</name>
    <name type="common">Ciliate</name>
    <dbReference type="NCBI Taxonomy" id="266149"/>
    <lineage>
        <taxon>Eukaryota</taxon>
        <taxon>Sar</taxon>
        <taxon>Alveolata</taxon>
        <taxon>Ciliophora</taxon>
        <taxon>Intramacronucleata</taxon>
        <taxon>Oligohymenophorea</taxon>
        <taxon>Scuticociliatia</taxon>
        <taxon>Philasterida</taxon>
        <taxon>Pseudocohnilembidae</taxon>
        <taxon>Pseudocohnilembus</taxon>
    </lineage>
</organism>